<dbReference type="Proteomes" id="UP000009131">
    <property type="component" value="Unassembled WGS sequence"/>
</dbReference>
<dbReference type="SMART" id="SM00222">
    <property type="entry name" value="Sec7"/>
    <property type="match status" value="1"/>
</dbReference>
<evidence type="ECO:0000313" key="4">
    <source>
        <dbReference type="EMBL" id="GAA93683.1"/>
    </source>
</evidence>
<evidence type="ECO:0000256" key="1">
    <source>
        <dbReference type="SAM" id="MobiDB-lite"/>
    </source>
</evidence>
<organism evidence="4 5">
    <name type="scientific">Mixia osmundae (strain CBS 9802 / IAM 14324 / JCM 22182 / KY 12970)</name>
    <dbReference type="NCBI Taxonomy" id="764103"/>
    <lineage>
        <taxon>Eukaryota</taxon>
        <taxon>Fungi</taxon>
        <taxon>Dikarya</taxon>
        <taxon>Basidiomycota</taxon>
        <taxon>Pucciniomycotina</taxon>
        <taxon>Mixiomycetes</taxon>
        <taxon>Mixiales</taxon>
        <taxon>Mixiaceae</taxon>
        <taxon>Mixia</taxon>
    </lineage>
</organism>
<dbReference type="AlphaFoldDB" id="G7DSX3"/>
<feature type="compositionally biased region" description="Acidic residues" evidence="1">
    <location>
        <begin position="388"/>
        <end position="404"/>
    </location>
</feature>
<dbReference type="SUPFAM" id="SSF48425">
    <property type="entry name" value="Sec7 domain"/>
    <property type="match status" value="1"/>
</dbReference>
<reference evidence="4 5" key="1">
    <citation type="journal article" date="2011" name="J. Gen. Appl. Microbiol.">
        <title>Draft genome sequencing of the enigmatic basidiomycete Mixia osmundae.</title>
        <authorList>
            <person name="Nishida H."/>
            <person name="Nagatsuka Y."/>
            <person name="Sugiyama J."/>
        </authorList>
    </citation>
    <scope>NUCLEOTIDE SEQUENCE [LARGE SCALE GENOMIC DNA]</scope>
    <source>
        <strain evidence="5">CBS 9802 / IAM 14324 / JCM 22182 / KY 12970</strain>
    </source>
</reference>
<dbReference type="RefSeq" id="XP_014565669.1">
    <property type="nucleotide sequence ID" value="XM_014710183.1"/>
</dbReference>
<feature type="domain" description="PH" evidence="2">
    <location>
        <begin position="909"/>
        <end position="1036"/>
    </location>
</feature>
<dbReference type="STRING" id="764103.G7DSX3"/>
<dbReference type="GO" id="GO:0005085">
    <property type="term" value="F:guanyl-nucleotide exchange factor activity"/>
    <property type="evidence" value="ECO:0007669"/>
    <property type="project" value="InterPro"/>
</dbReference>
<feature type="region of interest" description="Disordered" evidence="1">
    <location>
        <begin position="793"/>
        <end position="813"/>
    </location>
</feature>
<feature type="region of interest" description="Disordered" evidence="1">
    <location>
        <begin position="173"/>
        <end position="204"/>
    </location>
</feature>
<dbReference type="InterPro" id="IPR023394">
    <property type="entry name" value="Sec7_C_sf"/>
</dbReference>
<feature type="region of interest" description="Disordered" evidence="1">
    <location>
        <begin position="1050"/>
        <end position="1070"/>
    </location>
</feature>
<feature type="region of interest" description="Disordered" evidence="1">
    <location>
        <begin position="310"/>
        <end position="435"/>
    </location>
</feature>
<dbReference type="Gene3D" id="1.10.1000.11">
    <property type="entry name" value="Arf Nucleotide-binding Site Opener,domain 2"/>
    <property type="match status" value="1"/>
</dbReference>
<feature type="compositionally biased region" description="Polar residues" evidence="1">
    <location>
        <begin position="326"/>
        <end position="336"/>
    </location>
</feature>
<dbReference type="PROSITE" id="PS50003">
    <property type="entry name" value="PH_DOMAIN"/>
    <property type="match status" value="1"/>
</dbReference>
<dbReference type="eggNOG" id="KOG0929">
    <property type="taxonomic scope" value="Eukaryota"/>
</dbReference>
<feature type="region of interest" description="Disordered" evidence="1">
    <location>
        <begin position="216"/>
        <end position="280"/>
    </location>
</feature>
<feature type="compositionally biased region" description="Basic and acidic residues" evidence="1">
    <location>
        <begin position="405"/>
        <end position="421"/>
    </location>
</feature>
<reference evidence="4 5" key="2">
    <citation type="journal article" date="2012" name="Open Biol.">
        <title>Characteristics of nucleosomes and linker DNA regions on the genome of the basidiomycete Mixia osmundae revealed by mono- and dinucleosome mapping.</title>
        <authorList>
            <person name="Nishida H."/>
            <person name="Kondo S."/>
            <person name="Matsumoto T."/>
            <person name="Suzuki Y."/>
            <person name="Yoshikawa H."/>
            <person name="Taylor T.D."/>
            <person name="Sugiyama J."/>
        </authorList>
    </citation>
    <scope>NUCLEOTIDE SEQUENCE [LARGE SCALE GENOMIC DNA]</scope>
    <source>
        <strain evidence="5">CBS 9802 / IAM 14324 / JCM 22182 / KY 12970</strain>
    </source>
</reference>
<dbReference type="InParanoid" id="G7DSX3"/>
<feature type="region of interest" description="Disordered" evidence="1">
    <location>
        <begin position="1155"/>
        <end position="1213"/>
    </location>
</feature>
<dbReference type="Pfam" id="PF01369">
    <property type="entry name" value="Sec7"/>
    <property type="match status" value="1"/>
</dbReference>
<dbReference type="PANTHER" id="PTHR10663:SF405">
    <property type="entry name" value="ARF GUANINE NUCLEOTIDE EXCHANGE FACTOR SYT1"/>
    <property type="match status" value="1"/>
</dbReference>
<feature type="region of interest" description="Disordered" evidence="1">
    <location>
        <begin position="612"/>
        <end position="633"/>
    </location>
</feature>
<protein>
    <recommendedName>
        <fullName evidence="6">SEC7 domain-containing protein</fullName>
    </recommendedName>
</protein>
<dbReference type="GO" id="GO:0032012">
    <property type="term" value="P:regulation of ARF protein signal transduction"/>
    <property type="evidence" value="ECO:0007669"/>
    <property type="project" value="InterPro"/>
</dbReference>
<sequence>MDEAQLTRAGTVPTAQSDGAQLEEELVAAMTSEVYRGSEQMETSDGLMTPNSEPRELLQLPKAKASLLRRFSETALHLSFIKSAAPDQSATTVRQDDLRAKPRAQALVGLGLPRMLSPDSAKESRTPGKRPSSRRAMTDLRRAKSFDVASALSPLVVAAPLNKHEILPDDVLHHLAQSPPPKPVLGLPVPADKDAPGKKQARKSMFRASSLFSSWGSRASKSATTSPMPSPSAVEPPSMTSSPGPCNHPSFEDARLGSPAPQSPSTVGTHRLPPLEEGLGRLSISSKLPFDGAATTTTVPIAIKRNQSEEGLEWTQSPHPNALIYSDSSARTSSDVAPSARFSRESGYATMDSSSGPLDSSPMQKRRNISLPYRKRSSTLGSVMTSVDDGESEDDKDEEDEPDYPQERPDARQQSRTDSHEANYPSEADIRQAGVLSFDLPAKPRSYRGSMYAVSPSRRSSGALQDSPSLGQNMLDAFAKKSKSALDLTMRRQISGGSSGSGRARDVQVNPWSASRPPAARSESATRKSAASLTFGRPPSYAPPVDREEVVTSSLDVRPRSASGSFTARSASLNAAQKLQIPQGVDTRRVSVPVLSQLSSASSSSESFKTRIGRSASASLGSPTKRGSPAKVDVTPVDSASTYFSRVVSLVHPSRVLCVLSEKHDAIRQSALRVYLSGFDFYQDAFDIALRKVLLVAVLPTETQQIDRVMEAFASHYCDCNPNVFQTSEQAYVIAFSLIMLHTDHWNPNNKRKMSKTEYLRNTSIDGVPDVFLEYLYENTTYTPFRYVDDADPRHLDEKGDTSPLSPFSSPPLSKPRLDLYGLMARDQLHALHVDLGSTISPHHSLSCTGTVPFLNTTTLNQHFAAAPTLLFSKSGQIRRSIPMDRISAASSNNELLTTAPPRHTLSLPVVRAGFLTRKCDYVDTDKRSGNRKWRQIGAVLTSSQLLIFKDTASLYDVLDDLEGRGATGQRPTADGFIHQPDEIWTLKDAVAVYDPDYIRREHVFRLRHGTRQDLFQTDDYAALNDWLACLNYAAAFRTSDLSVSDNPAAARQALSDPEADDSEASPVSSKLFVSHSDRRDRLQKCLAELSTAIADDQKRIADSLASARRLAVLMPLSPALRVRITNSAQPIAASLARDRIALCQHVTHQDILSRHSTTLSQTKQRRIGSPTEADLLEDPRSPYRGSHAHSEEVLTKRSRPRGKRAQTFIGSR</sequence>
<evidence type="ECO:0008006" key="6">
    <source>
        <dbReference type="Google" id="ProtNLM"/>
    </source>
</evidence>
<feature type="compositionally biased region" description="Low complexity" evidence="1">
    <location>
        <begin position="219"/>
        <end position="233"/>
    </location>
</feature>
<dbReference type="Gene3D" id="2.30.29.30">
    <property type="entry name" value="Pleckstrin-homology domain (PH domain)/Phosphotyrosine-binding domain (PTB)"/>
    <property type="match status" value="1"/>
</dbReference>
<evidence type="ECO:0000259" key="3">
    <source>
        <dbReference type="PROSITE" id="PS50190"/>
    </source>
</evidence>
<proteinExistence type="predicted"/>
<feature type="region of interest" description="Disordered" evidence="1">
    <location>
        <begin position="493"/>
        <end position="568"/>
    </location>
</feature>
<keyword evidence="5" id="KW-1185">Reference proteome</keyword>
<evidence type="ECO:0000313" key="5">
    <source>
        <dbReference type="Proteomes" id="UP000009131"/>
    </source>
</evidence>
<dbReference type="SUPFAM" id="SSF50729">
    <property type="entry name" value="PH domain-like"/>
    <property type="match status" value="1"/>
</dbReference>
<dbReference type="PANTHER" id="PTHR10663">
    <property type="entry name" value="GUANYL-NUCLEOTIDE EXCHANGE FACTOR"/>
    <property type="match status" value="1"/>
</dbReference>
<feature type="compositionally biased region" description="Low complexity" evidence="1">
    <location>
        <begin position="513"/>
        <end position="523"/>
    </location>
</feature>
<feature type="domain" description="SEC7" evidence="3">
    <location>
        <begin position="633"/>
        <end position="791"/>
    </location>
</feature>
<accession>G7DSX3</accession>
<dbReference type="HOGENOM" id="CLU_269481_0_0_1"/>
<feature type="region of interest" description="Disordered" evidence="1">
    <location>
        <begin position="111"/>
        <end position="136"/>
    </location>
</feature>
<name>G7DSX3_MIXOS</name>
<dbReference type="InterPro" id="IPR035999">
    <property type="entry name" value="Sec7_dom_sf"/>
</dbReference>
<dbReference type="SMART" id="SM00233">
    <property type="entry name" value="PH"/>
    <property type="match status" value="1"/>
</dbReference>
<feature type="compositionally biased region" description="Basic residues" evidence="1">
    <location>
        <begin position="364"/>
        <end position="377"/>
    </location>
</feature>
<dbReference type="Pfam" id="PF15410">
    <property type="entry name" value="PH_9"/>
    <property type="match status" value="1"/>
</dbReference>
<evidence type="ECO:0000259" key="2">
    <source>
        <dbReference type="PROSITE" id="PS50003"/>
    </source>
</evidence>
<dbReference type="InterPro" id="IPR000904">
    <property type="entry name" value="Sec7_dom"/>
</dbReference>
<dbReference type="InterPro" id="IPR011993">
    <property type="entry name" value="PH-like_dom_sf"/>
</dbReference>
<dbReference type="PROSITE" id="PS50190">
    <property type="entry name" value="SEC7"/>
    <property type="match status" value="1"/>
</dbReference>
<gene>
    <name evidence="4" type="primary">Mo00328</name>
    <name evidence="4" type="ORF">E5Q_00328</name>
</gene>
<feature type="compositionally biased region" description="Polar residues" evidence="1">
    <location>
        <begin position="351"/>
        <end position="363"/>
    </location>
</feature>
<dbReference type="InterPro" id="IPR001849">
    <property type="entry name" value="PH_domain"/>
</dbReference>
<comment type="caution">
    <text evidence="4">The sequence shown here is derived from an EMBL/GenBank/DDBJ whole genome shotgun (WGS) entry which is preliminary data.</text>
</comment>
<dbReference type="InterPro" id="IPR041681">
    <property type="entry name" value="PH_9"/>
</dbReference>
<dbReference type="OrthoDB" id="430364at2759"/>
<dbReference type="EMBL" id="BABT02000014">
    <property type="protein sequence ID" value="GAA93683.1"/>
    <property type="molecule type" value="Genomic_DNA"/>
</dbReference>